<protein>
    <submittedName>
        <fullName evidence="4">Zinc ABC transporter substrate-binding protein</fullName>
    </submittedName>
</protein>
<accession>A0A7X1B8W7</accession>
<dbReference type="PANTHER" id="PTHR42953:SF3">
    <property type="entry name" value="HIGH-AFFINITY ZINC UPTAKE SYSTEM PROTEIN ZNUA"/>
    <property type="match status" value="1"/>
</dbReference>
<keyword evidence="2" id="KW-0813">Transport</keyword>
<dbReference type="RefSeq" id="WP_185661690.1">
    <property type="nucleotide sequence ID" value="NZ_CAWPOO010000013.1"/>
</dbReference>
<gene>
    <name evidence="4" type="ORF">H5P27_17365</name>
</gene>
<evidence type="ECO:0000256" key="2">
    <source>
        <dbReference type="ARBA" id="ARBA00022448"/>
    </source>
</evidence>
<name>A0A7X1B8W7_9BACT</name>
<dbReference type="InterPro" id="IPR050492">
    <property type="entry name" value="Bact_metal-bind_prot9"/>
</dbReference>
<reference evidence="4 5" key="1">
    <citation type="submission" date="2020-07" db="EMBL/GenBank/DDBJ databases">
        <authorList>
            <person name="Feng X."/>
        </authorList>
    </citation>
    <scope>NUCLEOTIDE SEQUENCE [LARGE SCALE GENOMIC DNA]</scope>
    <source>
        <strain evidence="4 5">JCM23202</strain>
    </source>
</reference>
<organism evidence="4 5">
    <name type="scientific">Pelagicoccus albus</name>
    <dbReference type="NCBI Taxonomy" id="415222"/>
    <lineage>
        <taxon>Bacteria</taxon>
        <taxon>Pseudomonadati</taxon>
        <taxon>Verrucomicrobiota</taxon>
        <taxon>Opitutia</taxon>
        <taxon>Puniceicoccales</taxon>
        <taxon>Pelagicoccaceae</taxon>
        <taxon>Pelagicoccus</taxon>
    </lineage>
</organism>
<dbReference type="GO" id="GO:0046872">
    <property type="term" value="F:metal ion binding"/>
    <property type="evidence" value="ECO:0007669"/>
    <property type="project" value="InterPro"/>
</dbReference>
<comment type="similarity">
    <text evidence="1">Belongs to the bacterial solute-binding protein 9 family.</text>
</comment>
<evidence type="ECO:0000256" key="3">
    <source>
        <dbReference type="ARBA" id="ARBA00022729"/>
    </source>
</evidence>
<dbReference type="PANTHER" id="PTHR42953">
    <property type="entry name" value="HIGH-AFFINITY ZINC UPTAKE SYSTEM PROTEIN ZNUA-RELATED"/>
    <property type="match status" value="1"/>
</dbReference>
<dbReference type="GO" id="GO:0030001">
    <property type="term" value="P:metal ion transport"/>
    <property type="evidence" value="ECO:0007669"/>
    <property type="project" value="InterPro"/>
</dbReference>
<keyword evidence="3" id="KW-0732">Signal</keyword>
<dbReference type="Gene3D" id="3.40.50.1980">
    <property type="entry name" value="Nitrogenase molybdenum iron protein domain"/>
    <property type="match status" value="2"/>
</dbReference>
<dbReference type="Proteomes" id="UP000526501">
    <property type="component" value="Unassembled WGS sequence"/>
</dbReference>
<evidence type="ECO:0000256" key="1">
    <source>
        <dbReference type="ARBA" id="ARBA00011028"/>
    </source>
</evidence>
<dbReference type="InterPro" id="IPR006127">
    <property type="entry name" value="ZnuA-like"/>
</dbReference>
<comment type="caution">
    <text evidence="4">The sequence shown here is derived from an EMBL/GenBank/DDBJ whole genome shotgun (WGS) entry which is preliminary data.</text>
</comment>
<dbReference type="EMBL" id="JACHVC010000013">
    <property type="protein sequence ID" value="MBC2607826.1"/>
    <property type="molecule type" value="Genomic_DNA"/>
</dbReference>
<proteinExistence type="inferred from homology"/>
<evidence type="ECO:0000313" key="4">
    <source>
        <dbReference type="EMBL" id="MBC2607826.1"/>
    </source>
</evidence>
<keyword evidence="5" id="KW-1185">Reference proteome</keyword>
<sequence>MNHAVAKTIFLSLLLSFPAISLLLAEAAPLKVVVSILPQQAIVEGVGGDNVEVITMVPPGIHPNTFEPSPSKMASIANADLYVAIDLPHERNWIPQILEIQPDLPLLHTRDFVQTRTISGHVHHDHDSHDDHADEEMVDPHIWLAAPQLRDTALAIRDKLISMDPGRAADYRTNADAWLKKLEAVHAAATAKLDPFRGRAFLVFHPAWGYISDSYGLRQIAIEQEGMPPGPRMIAKAIDTARAEGLLTIFVQKHFSQKEARTIAIEIGGSVTQIDPFHEDPIENLQSITDALASSFK</sequence>
<dbReference type="Pfam" id="PF01297">
    <property type="entry name" value="ZnuA"/>
    <property type="match status" value="1"/>
</dbReference>
<evidence type="ECO:0000313" key="5">
    <source>
        <dbReference type="Proteomes" id="UP000526501"/>
    </source>
</evidence>
<dbReference type="SUPFAM" id="SSF53807">
    <property type="entry name" value="Helical backbone' metal receptor"/>
    <property type="match status" value="1"/>
</dbReference>
<dbReference type="AlphaFoldDB" id="A0A7X1B8W7"/>